<dbReference type="AlphaFoldDB" id="A0AA38PP85"/>
<protein>
    <submittedName>
        <fullName evidence="2">Uncharacterized protein</fullName>
    </submittedName>
</protein>
<feature type="region of interest" description="Disordered" evidence="1">
    <location>
        <begin position="199"/>
        <end position="224"/>
    </location>
</feature>
<comment type="caution">
    <text evidence="2">The sequence shown here is derived from an EMBL/GenBank/DDBJ whole genome shotgun (WGS) entry which is preliminary data.</text>
</comment>
<reference evidence="2" key="1">
    <citation type="submission" date="2022-08" db="EMBL/GenBank/DDBJ databases">
        <authorList>
            <consortium name="DOE Joint Genome Institute"/>
            <person name="Min B."/>
            <person name="Riley R."/>
            <person name="Sierra-Patev S."/>
            <person name="Naranjo-Ortiz M."/>
            <person name="Looney B."/>
            <person name="Konkel Z."/>
            <person name="Slot J.C."/>
            <person name="Sakamoto Y."/>
            <person name="Steenwyk J.L."/>
            <person name="Rokas A."/>
            <person name="Carro J."/>
            <person name="Camarero S."/>
            <person name="Ferreira P."/>
            <person name="Molpeceres G."/>
            <person name="Ruiz-Duenas F.J."/>
            <person name="Serrano A."/>
            <person name="Henrissat B."/>
            <person name="Drula E."/>
            <person name="Hughes K.W."/>
            <person name="Mata J.L."/>
            <person name="Ishikawa N.K."/>
            <person name="Vargas-Isla R."/>
            <person name="Ushijima S."/>
            <person name="Smith C.A."/>
            <person name="Ahrendt S."/>
            <person name="Andreopoulos W."/>
            <person name="He G."/>
            <person name="Labutti K."/>
            <person name="Lipzen A."/>
            <person name="Ng V."/>
            <person name="Sandor L."/>
            <person name="Barry K."/>
            <person name="Martinez A.T."/>
            <person name="Xiao Y."/>
            <person name="Gibbons J.G."/>
            <person name="Terashima K."/>
            <person name="Hibbett D.S."/>
            <person name="Grigoriev I.V."/>
        </authorList>
    </citation>
    <scope>NUCLEOTIDE SEQUENCE</scope>
    <source>
        <strain evidence="2">TFB7829</strain>
    </source>
</reference>
<organism evidence="2 3">
    <name type="scientific">Lentinula detonsa</name>
    <dbReference type="NCBI Taxonomy" id="2804962"/>
    <lineage>
        <taxon>Eukaryota</taxon>
        <taxon>Fungi</taxon>
        <taxon>Dikarya</taxon>
        <taxon>Basidiomycota</taxon>
        <taxon>Agaricomycotina</taxon>
        <taxon>Agaricomycetes</taxon>
        <taxon>Agaricomycetidae</taxon>
        <taxon>Agaricales</taxon>
        <taxon>Marasmiineae</taxon>
        <taxon>Omphalotaceae</taxon>
        <taxon>Lentinula</taxon>
    </lineage>
</organism>
<evidence type="ECO:0000256" key="1">
    <source>
        <dbReference type="SAM" id="MobiDB-lite"/>
    </source>
</evidence>
<name>A0AA38PP85_9AGAR</name>
<evidence type="ECO:0000313" key="3">
    <source>
        <dbReference type="Proteomes" id="UP001163850"/>
    </source>
</evidence>
<feature type="region of interest" description="Disordered" evidence="1">
    <location>
        <begin position="128"/>
        <end position="172"/>
    </location>
</feature>
<accession>A0AA38PP85</accession>
<dbReference type="EMBL" id="MU802703">
    <property type="protein sequence ID" value="KAJ3978785.1"/>
    <property type="molecule type" value="Genomic_DNA"/>
</dbReference>
<dbReference type="PANTHER" id="PTHR35871:SF1">
    <property type="entry name" value="CXC1-LIKE CYSTEINE CLUSTER ASSOCIATED WITH KDZ TRANSPOSASES DOMAIN-CONTAINING PROTEIN"/>
    <property type="match status" value="1"/>
</dbReference>
<gene>
    <name evidence="2" type="ORF">F5890DRAFT_1422258</name>
</gene>
<sequence length="658" mass="75930">MSGNRGGRPKKRKRNIIGLKNQSLPASHTELIETKVDELPNENDKTLDKSVVIIDSDSEDTHNDLDDCWIPEDSFRAAEFFGYGKDRDSEDEEEDLDVEDWEDDLDDENLQETLVRHAAAMDADIHDEEWIPESLKQKQRRRQQRHEQRPKTYAIGPDIAQKSARSQSRYRSRRIGQQSLVNFGFMGGNRIILGFQAKDNPIPSTSSPSSSSLPDSLKAEPRNVEIPDEAELKWEDERKLLTDSIRQESIEPELGWIDRAPSVPIRQETVEPVLSWDDKRPPDIHQAGVTDTQRAEFAAESWEDELDESVGLEQKVEICGWKELRIRINDELARAKKKGLPLSQFNQLLILRNFTTLRLKNFGRIKASKEIALQWHEKEGHHFARRVRQLVRHYQVFEQLPQEKRGGLRTSRSLLSDEMTRNAVHAWLLAQKVGDVTPQCFQNALNETILPSLGIERKSPLCKRTARRWLVALGWHLTVLRKGVYMDGHERPDVVKYRQEVFLPAMAEYERRMAHYEGPELIRITPTLKPGEKEVIAEFHDESSIHALEYKTKVWLGAGQGILQKKTRGRIIHVSDFVNQVNGRLVCQDSNGRITRDARKVIYPGSNGDAWWDTEQLLVQIKEAISIFEEAHPNCQALFIFVLRLCLRTSVYSFRLRI</sequence>
<proteinExistence type="predicted"/>
<dbReference type="Proteomes" id="UP001163850">
    <property type="component" value="Unassembled WGS sequence"/>
</dbReference>
<evidence type="ECO:0000313" key="2">
    <source>
        <dbReference type="EMBL" id="KAJ3978785.1"/>
    </source>
</evidence>
<dbReference type="PANTHER" id="PTHR35871">
    <property type="entry name" value="EXPRESSED PROTEIN"/>
    <property type="match status" value="1"/>
</dbReference>
<feature type="compositionally biased region" description="Low complexity" evidence="1">
    <location>
        <begin position="201"/>
        <end position="216"/>
    </location>
</feature>